<evidence type="ECO:0000313" key="3">
    <source>
        <dbReference type="Proteomes" id="UP001460270"/>
    </source>
</evidence>
<organism evidence="2 3">
    <name type="scientific">Mugilogobius chulae</name>
    <name type="common">yellowstripe goby</name>
    <dbReference type="NCBI Taxonomy" id="88201"/>
    <lineage>
        <taxon>Eukaryota</taxon>
        <taxon>Metazoa</taxon>
        <taxon>Chordata</taxon>
        <taxon>Craniata</taxon>
        <taxon>Vertebrata</taxon>
        <taxon>Euteleostomi</taxon>
        <taxon>Actinopterygii</taxon>
        <taxon>Neopterygii</taxon>
        <taxon>Teleostei</taxon>
        <taxon>Neoteleostei</taxon>
        <taxon>Acanthomorphata</taxon>
        <taxon>Gobiaria</taxon>
        <taxon>Gobiiformes</taxon>
        <taxon>Gobioidei</taxon>
        <taxon>Gobiidae</taxon>
        <taxon>Gobionellinae</taxon>
        <taxon>Mugilogobius</taxon>
    </lineage>
</organism>
<dbReference type="Proteomes" id="UP001460270">
    <property type="component" value="Unassembled WGS sequence"/>
</dbReference>
<dbReference type="AlphaFoldDB" id="A0AAW0NNW5"/>
<evidence type="ECO:0000256" key="1">
    <source>
        <dbReference type="SAM" id="MobiDB-lite"/>
    </source>
</evidence>
<dbReference type="EMBL" id="JBBPFD010000013">
    <property type="protein sequence ID" value="KAK7901675.1"/>
    <property type="molecule type" value="Genomic_DNA"/>
</dbReference>
<name>A0AAW0NNW5_9GOBI</name>
<protein>
    <submittedName>
        <fullName evidence="2">Uncharacterized protein</fullName>
    </submittedName>
</protein>
<feature type="region of interest" description="Disordered" evidence="1">
    <location>
        <begin position="118"/>
        <end position="164"/>
    </location>
</feature>
<reference evidence="3" key="1">
    <citation type="submission" date="2024-04" db="EMBL/GenBank/DDBJ databases">
        <title>Salinicola lusitanus LLJ914,a marine bacterium isolated from the Okinawa Trough.</title>
        <authorList>
            <person name="Li J."/>
        </authorList>
    </citation>
    <scope>NUCLEOTIDE SEQUENCE [LARGE SCALE GENOMIC DNA]</scope>
</reference>
<accession>A0AAW0NNW5</accession>
<evidence type="ECO:0000313" key="2">
    <source>
        <dbReference type="EMBL" id="KAK7901675.1"/>
    </source>
</evidence>
<proteinExistence type="predicted"/>
<comment type="caution">
    <text evidence="2">The sequence shown here is derived from an EMBL/GenBank/DDBJ whole genome shotgun (WGS) entry which is preliminary data.</text>
</comment>
<sequence length="164" mass="18479">MLMQHRSLRQLNKSLTAKDELSGLCHRRGKTMAAAQVTARQLWLGLSNFKDQEKRQLSNSPISITLLFGLDTQNIVDRLHAASKASAQLVSHLQSCRDVNSPSRSLVKCGRLKRWSSSRWERMQPAPAQPNLKGRAPPQDQRPGRESSDHRRSAPSVRRKGSIH</sequence>
<feature type="compositionally biased region" description="Basic and acidic residues" evidence="1">
    <location>
        <begin position="142"/>
        <end position="152"/>
    </location>
</feature>
<gene>
    <name evidence="2" type="ORF">WMY93_018444</name>
</gene>
<keyword evidence="3" id="KW-1185">Reference proteome</keyword>